<accession>A0A814EMI4</accession>
<dbReference type="InterPro" id="IPR034113">
    <property type="entry name" value="SCP_GAPR1-like"/>
</dbReference>
<evidence type="ECO:0000313" key="4">
    <source>
        <dbReference type="Proteomes" id="UP000663852"/>
    </source>
</evidence>
<dbReference type="OrthoDB" id="337038at2759"/>
<keyword evidence="1" id="KW-1133">Transmembrane helix</keyword>
<organism evidence="3 4">
    <name type="scientific">Adineta ricciae</name>
    <name type="common">Rotifer</name>
    <dbReference type="NCBI Taxonomy" id="249248"/>
    <lineage>
        <taxon>Eukaryota</taxon>
        <taxon>Metazoa</taxon>
        <taxon>Spiralia</taxon>
        <taxon>Gnathifera</taxon>
        <taxon>Rotifera</taxon>
        <taxon>Eurotatoria</taxon>
        <taxon>Bdelloidea</taxon>
        <taxon>Adinetida</taxon>
        <taxon>Adinetidae</taxon>
        <taxon>Adineta</taxon>
    </lineage>
</organism>
<proteinExistence type="predicted"/>
<dbReference type="SUPFAM" id="SSF55797">
    <property type="entry name" value="PR-1-like"/>
    <property type="match status" value="1"/>
</dbReference>
<dbReference type="SMART" id="SM00198">
    <property type="entry name" value="SCP"/>
    <property type="match status" value="1"/>
</dbReference>
<feature type="transmembrane region" description="Helical" evidence="1">
    <location>
        <begin position="6"/>
        <end position="26"/>
    </location>
</feature>
<dbReference type="PRINTS" id="PR00837">
    <property type="entry name" value="V5TPXLIKE"/>
</dbReference>
<dbReference type="GO" id="GO:0005576">
    <property type="term" value="C:extracellular region"/>
    <property type="evidence" value="ECO:0007669"/>
    <property type="project" value="InterPro"/>
</dbReference>
<protein>
    <recommendedName>
        <fullName evidence="2">SCP domain-containing protein</fullName>
    </recommendedName>
</protein>
<dbReference type="PROSITE" id="PS01009">
    <property type="entry name" value="CRISP_1"/>
    <property type="match status" value="1"/>
</dbReference>
<dbReference type="EMBL" id="CAJNOJ010000052">
    <property type="protein sequence ID" value="CAF0969295.1"/>
    <property type="molecule type" value="Genomic_DNA"/>
</dbReference>
<keyword evidence="1" id="KW-0812">Transmembrane</keyword>
<dbReference type="Pfam" id="PF00188">
    <property type="entry name" value="CAP"/>
    <property type="match status" value="1"/>
</dbReference>
<dbReference type="FunFam" id="3.40.33.10:FF:000002">
    <property type="entry name" value="Golgi-associated plant pathogenesis-related protein 1"/>
    <property type="match status" value="1"/>
</dbReference>
<evidence type="ECO:0000256" key="1">
    <source>
        <dbReference type="SAM" id="Phobius"/>
    </source>
</evidence>
<evidence type="ECO:0000313" key="3">
    <source>
        <dbReference type="EMBL" id="CAF0969295.1"/>
    </source>
</evidence>
<reference evidence="3" key="1">
    <citation type="submission" date="2021-02" db="EMBL/GenBank/DDBJ databases">
        <authorList>
            <person name="Nowell W R."/>
        </authorList>
    </citation>
    <scope>NUCLEOTIDE SEQUENCE</scope>
</reference>
<keyword evidence="1" id="KW-0472">Membrane</keyword>
<dbReference type="AlphaFoldDB" id="A0A814EMI4"/>
<evidence type="ECO:0000259" key="2">
    <source>
        <dbReference type="SMART" id="SM00198"/>
    </source>
</evidence>
<sequence>MLLVIVVYYFVDIGKNAIFACFMLYYSYLCAYVRTYGGLCHDLEYAMKSTIGDTLTYIKTYTCLLKMYSGTFGYWGYQQPSYYRYDQRMLGRPRHAYQQPALPYGYMDMSYHPYYRHLYRDREASVHSSVTAELLQLHNQHRARHCAPPLTISERLNKIAQSYAEHLAKTSTFEHSGNKLGKEPLGENLYMQWISRGKVNASAKAADKSWYDEIEMHDFKHPTFSKETGHFTQLVWKDTKKMGVGVAFSPNGQEVYIVANYYPAGNIVGPGFFEKNVLPAKC</sequence>
<feature type="domain" description="SCP" evidence="2">
    <location>
        <begin position="129"/>
        <end position="269"/>
    </location>
</feature>
<dbReference type="Proteomes" id="UP000663852">
    <property type="component" value="Unassembled WGS sequence"/>
</dbReference>
<dbReference type="InterPro" id="IPR018244">
    <property type="entry name" value="Allrgn_V5/Tpx1_CS"/>
</dbReference>
<dbReference type="Gene3D" id="3.40.33.10">
    <property type="entry name" value="CAP"/>
    <property type="match status" value="1"/>
</dbReference>
<dbReference type="InterPro" id="IPR001283">
    <property type="entry name" value="CRISP-related"/>
</dbReference>
<name>A0A814EMI4_ADIRI</name>
<dbReference type="PANTHER" id="PTHR10334">
    <property type="entry name" value="CYSTEINE-RICH SECRETORY PROTEIN-RELATED"/>
    <property type="match status" value="1"/>
</dbReference>
<dbReference type="InterPro" id="IPR014044">
    <property type="entry name" value="CAP_dom"/>
</dbReference>
<comment type="caution">
    <text evidence="3">The sequence shown here is derived from an EMBL/GenBank/DDBJ whole genome shotgun (WGS) entry which is preliminary data.</text>
</comment>
<dbReference type="CDD" id="cd05382">
    <property type="entry name" value="CAP_GAPR1-like"/>
    <property type="match status" value="1"/>
</dbReference>
<gene>
    <name evidence="3" type="ORF">EDS130_LOCUS13284</name>
</gene>
<dbReference type="InterPro" id="IPR035940">
    <property type="entry name" value="CAP_sf"/>
</dbReference>